<dbReference type="Proteomes" id="UP000198238">
    <property type="component" value="Chromosome"/>
</dbReference>
<accession>A0A220RZG4</accession>
<proteinExistence type="predicted"/>
<name>A0A220RZG4_9NEIS</name>
<evidence type="ECO:0000313" key="1">
    <source>
        <dbReference type="EMBL" id="ASK26563.1"/>
    </source>
</evidence>
<dbReference type="AlphaFoldDB" id="A0A220RZG4"/>
<dbReference type="SUPFAM" id="SSF159894">
    <property type="entry name" value="YgaC/TfoX-N like"/>
    <property type="match status" value="1"/>
</dbReference>
<evidence type="ECO:0000313" key="2">
    <source>
        <dbReference type="Proteomes" id="UP000198238"/>
    </source>
</evidence>
<gene>
    <name evidence="1" type="ORF">BG910_01280</name>
</gene>
<dbReference type="EMBL" id="CP022278">
    <property type="protein sequence ID" value="ASK26563.1"/>
    <property type="molecule type" value="Genomic_DNA"/>
</dbReference>
<organism evidence="1 2">
    <name type="scientific">Neisseria chenwenguii</name>
    <dbReference type="NCBI Taxonomy" id="1853278"/>
    <lineage>
        <taxon>Bacteria</taxon>
        <taxon>Pseudomonadati</taxon>
        <taxon>Pseudomonadota</taxon>
        <taxon>Betaproteobacteria</taxon>
        <taxon>Neisseriales</taxon>
        <taxon>Neisseriaceae</taxon>
        <taxon>Neisseria</taxon>
    </lineage>
</organism>
<reference evidence="1 2" key="1">
    <citation type="submission" date="2017-06" db="EMBL/GenBank/DDBJ databases">
        <title>Neisseria chenwenguii sp. nov., isolated from the intestinal contents of Tibetan Plateau Pika in Yushu, Qinghai Province, China.</title>
        <authorList>
            <person name="Zhang G."/>
        </authorList>
    </citation>
    <scope>NUCLEOTIDE SEQUENCE [LARGE SCALE GENOMIC DNA]</scope>
    <source>
        <strain evidence="1 2">10023</strain>
    </source>
</reference>
<dbReference type="RefSeq" id="WP_089035286.1">
    <property type="nucleotide sequence ID" value="NZ_CP022278.1"/>
</dbReference>
<keyword evidence="2" id="KW-1185">Reference proteome</keyword>
<dbReference type="KEGG" id="nei:BG910_01280"/>
<sequence length="112" mass="12830">MSYSPELADHIRSKLIARLSNPFEQLAERPMFGYLAFLVRGKLCVAVGDIPNREIRIRIDKADYAALHTRAGAHSVHRNGRLYRGYLDLDKAALPNIDDWLEIALRFNETLH</sequence>
<protein>
    <submittedName>
        <fullName evidence="1">Uncharacterized protein</fullName>
    </submittedName>
</protein>
<dbReference type="OrthoDB" id="214902at2"/>